<proteinExistence type="predicted"/>
<evidence type="ECO:0000313" key="1">
    <source>
        <dbReference type="EMBL" id="SEK45507.1"/>
    </source>
</evidence>
<accession>A0A1H7H6W6</accession>
<sequence>MKGSVKAKLIVFMVIALLAFGISSAFASLIISDSPDSYKLIPIKNDSFEPNYINKVPTILPKVETNNTTNITTNKTNYNMTNLNYTNQWVETYEN</sequence>
<protein>
    <submittedName>
        <fullName evidence="1">Uncharacterized protein</fullName>
    </submittedName>
</protein>
<dbReference type="AlphaFoldDB" id="A0A1H7H6W6"/>
<name>A0A1H7H6W6_9EURY</name>
<reference evidence="1 2" key="1">
    <citation type="submission" date="2016-10" db="EMBL/GenBank/DDBJ databases">
        <authorList>
            <person name="de Groot N.N."/>
        </authorList>
    </citation>
    <scope>NUCLEOTIDE SEQUENCE [LARGE SCALE GENOMIC DNA]</scope>
    <source>
        <strain evidence="1 2">DSM 11978</strain>
    </source>
</reference>
<dbReference type="Proteomes" id="UP000199506">
    <property type="component" value="Unassembled WGS sequence"/>
</dbReference>
<dbReference type="OrthoDB" id="381106at2157"/>
<organism evidence="1 2">
    <name type="scientific">Methanobrevibacter gottschalkii</name>
    <dbReference type="NCBI Taxonomy" id="190974"/>
    <lineage>
        <taxon>Archaea</taxon>
        <taxon>Methanobacteriati</taxon>
        <taxon>Methanobacteriota</taxon>
        <taxon>Methanomada group</taxon>
        <taxon>Methanobacteria</taxon>
        <taxon>Methanobacteriales</taxon>
        <taxon>Methanobacteriaceae</taxon>
        <taxon>Methanobrevibacter</taxon>
    </lineage>
</organism>
<evidence type="ECO:0000313" key="2">
    <source>
        <dbReference type="Proteomes" id="UP000199506"/>
    </source>
</evidence>
<dbReference type="RefSeq" id="WP_069573165.1">
    <property type="nucleotide sequence ID" value="NZ_FOAK01000002.1"/>
</dbReference>
<dbReference type="STRING" id="190974.SAMN05216439_0976"/>
<gene>
    <name evidence="1" type="ORF">SAMN05216439_0976</name>
</gene>
<dbReference type="EMBL" id="FOAK01000002">
    <property type="protein sequence ID" value="SEK45507.1"/>
    <property type="molecule type" value="Genomic_DNA"/>
</dbReference>